<evidence type="ECO:0000256" key="9">
    <source>
        <dbReference type="ARBA" id="ARBA00022840"/>
    </source>
</evidence>
<dbReference type="SMART" id="SM00388">
    <property type="entry name" value="HisKA"/>
    <property type="match status" value="1"/>
</dbReference>
<protein>
    <recommendedName>
        <fullName evidence="3">histidine kinase</fullName>
        <ecNumber evidence="3">2.7.13.3</ecNumber>
    </recommendedName>
</protein>
<dbReference type="SUPFAM" id="SSF55874">
    <property type="entry name" value="ATPase domain of HSP90 chaperone/DNA topoisomerase II/histidine kinase"/>
    <property type="match status" value="1"/>
</dbReference>
<evidence type="ECO:0000256" key="3">
    <source>
        <dbReference type="ARBA" id="ARBA00012438"/>
    </source>
</evidence>
<dbReference type="GO" id="GO:0005524">
    <property type="term" value="F:ATP binding"/>
    <property type="evidence" value="ECO:0007669"/>
    <property type="project" value="UniProtKB-KW"/>
</dbReference>
<evidence type="ECO:0000313" key="16">
    <source>
        <dbReference type="Proteomes" id="UP000215188"/>
    </source>
</evidence>
<dbReference type="PANTHER" id="PTHR45436">
    <property type="entry name" value="SENSOR HISTIDINE KINASE YKOH"/>
    <property type="match status" value="1"/>
</dbReference>
<dbReference type="Proteomes" id="UP000215188">
    <property type="component" value="Unassembled WGS sequence"/>
</dbReference>
<keyword evidence="8 15" id="KW-0418">Kinase</keyword>
<evidence type="ECO:0000313" key="15">
    <source>
        <dbReference type="EMBL" id="OXL15114.1"/>
    </source>
</evidence>
<keyword evidence="4" id="KW-0597">Phosphoprotein</keyword>
<dbReference type="CDD" id="cd00082">
    <property type="entry name" value="HisKA"/>
    <property type="match status" value="1"/>
</dbReference>
<dbReference type="CDD" id="cd00075">
    <property type="entry name" value="HATPase"/>
    <property type="match status" value="1"/>
</dbReference>
<dbReference type="EC" id="2.7.13.3" evidence="3"/>
<evidence type="ECO:0000259" key="14">
    <source>
        <dbReference type="PROSITE" id="PS50109"/>
    </source>
</evidence>
<feature type="transmembrane region" description="Helical" evidence="13">
    <location>
        <begin position="164"/>
        <end position="187"/>
    </location>
</feature>
<keyword evidence="6 13" id="KW-0812">Transmembrane</keyword>
<gene>
    <name evidence="15" type="ORF">AOC33_07365</name>
</gene>
<dbReference type="SMART" id="SM00387">
    <property type="entry name" value="HATPase_c"/>
    <property type="match status" value="1"/>
</dbReference>
<dbReference type="RefSeq" id="WP_089516321.1">
    <property type="nucleotide sequence ID" value="NZ_NJGG01000002.1"/>
</dbReference>
<dbReference type="InterPro" id="IPR036097">
    <property type="entry name" value="HisK_dim/P_sf"/>
</dbReference>
<dbReference type="InterPro" id="IPR005467">
    <property type="entry name" value="His_kinase_dom"/>
</dbReference>
<keyword evidence="11" id="KW-0902">Two-component regulatory system</keyword>
<organism evidence="15 16">
    <name type="scientific">Polynucleobacter cosmopolitanus</name>
    <dbReference type="NCBI Taxonomy" id="351345"/>
    <lineage>
        <taxon>Bacteria</taxon>
        <taxon>Pseudomonadati</taxon>
        <taxon>Pseudomonadota</taxon>
        <taxon>Betaproteobacteria</taxon>
        <taxon>Burkholderiales</taxon>
        <taxon>Burkholderiaceae</taxon>
        <taxon>Polynucleobacter</taxon>
    </lineage>
</organism>
<name>A0A229FT56_9BURK</name>
<sequence>MTYFSIRKRLLLGIFLSMIVILGGMGLAAHFVTEHESEEIFSARLATSARVLEVLAAKQLEHATINNPIIIELPDELEHQHSSTEEISGHPYESKISFQIWHSNGKLLAKSATAPDKPLGPMTEGFGKNLIGDDLWQVFKLKSGDVWVMVAEMDSVRGEMAGDLGVAIMTPLIIGSLILLIVINLIAYRSLRPLQALANVIAAREPQSIKPIKLSKTPSELKPVIDELNHLLDRVQKAFKREQQFIDAAAHEIRTPIAALQLHIENAVNAKNDTDRDQSLSEALNGLRRTTRLTEQLLTLSRVSGATDQEKQQVLSLDGICKEIVKNTKPLITQRGQTIELHIHDDCLINGEQHKIERVIQNLIDNASQYGSAHGLISVSLDKVCDTIRLVVSNDGDIIPQSEKIKVFDPYYRILGSKSFGSGLGLAIVKEIVQQHKGSIRIEDKSAGNGVQVIIEFKNAI</sequence>
<evidence type="ECO:0000256" key="11">
    <source>
        <dbReference type="ARBA" id="ARBA00023012"/>
    </source>
</evidence>
<keyword evidence="5" id="KW-0808">Transferase</keyword>
<accession>A0A229FT56</accession>
<dbReference type="Pfam" id="PF00512">
    <property type="entry name" value="HisKA"/>
    <property type="match status" value="1"/>
</dbReference>
<keyword evidence="9" id="KW-0067">ATP-binding</keyword>
<dbReference type="SUPFAM" id="SSF47384">
    <property type="entry name" value="Homodimeric domain of signal transducing histidine kinase"/>
    <property type="match status" value="1"/>
</dbReference>
<evidence type="ECO:0000256" key="12">
    <source>
        <dbReference type="ARBA" id="ARBA00023136"/>
    </source>
</evidence>
<evidence type="ECO:0000256" key="6">
    <source>
        <dbReference type="ARBA" id="ARBA00022692"/>
    </source>
</evidence>
<dbReference type="PANTHER" id="PTHR45436:SF14">
    <property type="entry name" value="SENSOR PROTEIN QSEC"/>
    <property type="match status" value="1"/>
</dbReference>
<evidence type="ECO:0000256" key="10">
    <source>
        <dbReference type="ARBA" id="ARBA00022989"/>
    </source>
</evidence>
<evidence type="ECO:0000256" key="7">
    <source>
        <dbReference type="ARBA" id="ARBA00022741"/>
    </source>
</evidence>
<dbReference type="GO" id="GO:0005886">
    <property type="term" value="C:plasma membrane"/>
    <property type="evidence" value="ECO:0007669"/>
    <property type="project" value="TreeGrafter"/>
</dbReference>
<dbReference type="InterPro" id="IPR003594">
    <property type="entry name" value="HATPase_dom"/>
</dbReference>
<comment type="subcellular location">
    <subcellularLocation>
        <location evidence="2">Membrane</location>
        <topology evidence="2">Multi-pass membrane protein</topology>
    </subcellularLocation>
</comment>
<evidence type="ECO:0000256" key="13">
    <source>
        <dbReference type="SAM" id="Phobius"/>
    </source>
</evidence>
<comment type="catalytic activity">
    <reaction evidence="1">
        <text>ATP + protein L-histidine = ADP + protein N-phospho-L-histidine.</text>
        <dbReference type="EC" id="2.7.13.3"/>
    </reaction>
</comment>
<dbReference type="InterPro" id="IPR004358">
    <property type="entry name" value="Sig_transdc_His_kin-like_C"/>
</dbReference>
<reference evidence="15 16" key="1">
    <citation type="submission" date="2017-06" db="EMBL/GenBank/DDBJ databases">
        <title>Reclassification of a Polynucleobacter cosmopolitanus strain isolated from tropical Lake Victoria as Polynucleobacter victoriensis comb. nov.</title>
        <authorList>
            <person name="Hahn M.W."/>
        </authorList>
    </citation>
    <scope>NUCLEOTIDE SEQUENCE [LARGE SCALE GENOMIC DNA]</scope>
    <source>
        <strain evidence="15 16">MWH-MoIso2</strain>
    </source>
</reference>
<keyword evidence="16" id="KW-1185">Reference proteome</keyword>
<dbReference type="AlphaFoldDB" id="A0A229FT56"/>
<dbReference type="InterPro" id="IPR036890">
    <property type="entry name" value="HATPase_C_sf"/>
</dbReference>
<dbReference type="Gene3D" id="1.10.287.130">
    <property type="match status" value="1"/>
</dbReference>
<dbReference type="GO" id="GO:0000155">
    <property type="term" value="F:phosphorelay sensor kinase activity"/>
    <property type="evidence" value="ECO:0007669"/>
    <property type="project" value="InterPro"/>
</dbReference>
<dbReference type="Pfam" id="PF02518">
    <property type="entry name" value="HATPase_c"/>
    <property type="match status" value="1"/>
</dbReference>
<dbReference type="OrthoDB" id="8554694at2"/>
<feature type="domain" description="Histidine kinase" evidence="14">
    <location>
        <begin position="248"/>
        <end position="461"/>
    </location>
</feature>
<dbReference type="PRINTS" id="PR00344">
    <property type="entry name" value="BCTRLSENSOR"/>
</dbReference>
<evidence type="ECO:0000256" key="5">
    <source>
        <dbReference type="ARBA" id="ARBA00022679"/>
    </source>
</evidence>
<dbReference type="InterPro" id="IPR050428">
    <property type="entry name" value="TCS_sensor_his_kinase"/>
</dbReference>
<evidence type="ECO:0000256" key="1">
    <source>
        <dbReference type="ARBA" id="ARBA00000085"/>
    </source>
</evidence>
<keyword evidence="12 13" id="KW-0472">Membrane</keyword>
<dbReference type="EMBL" id="NJGG01000002">
    <property type="protein sequence ID" value="OXL15114.1"/>
    <property type="molecule type" value="Genomic_DNA"/>
</dbReference>
<keyword evidence="7" id="KW-0547">Nucleotide-binding</keyword>
<dbReference type="PROSITE" id="PS50109">
    <property type="entry name" value="HIS_KIN"/>
    <property type="match status" value="1"/>
</dbReference>
<keyword evidence="10 13" id="KW-1133">Transmembrane helix</keyword>
<dbReference type="InterPro" id="IPR003661">
    <property type="entry name" value="HisK_dim/P_dom"/>
</dbReference>
<proteinExistence type="predicted"/>
<evidence type="ECO:0000256" key="2">
    <source>
        <dbReference type="ARBA" id="ARBA00004141"/>
    </source>
</evidence>
<comment type="caution">
    <text evidence="15">The sequence shown here is derived from an EMBL/GenBank/DDBJ whole genome shotgun (WGS) entry which is preliminary data.</text>
</comment>
<evidence type="ECO:0000256" key="8">
    <source>
        <dbReference type="ARBA" id="ARBA00022777"/>
    </source>
</evidence>
<evidence type="ECO:0000256" key="4">
    <source>
        <dbReference type="ARBA" id="ARBA00022553"/>
    </source>
</evidence>
<dbReference type="Gene3D" id="3.30.565.10">
    <property type="entry name" value="Histidine kinase-like ATPase, C-terminal domain"/>
    <property type="match status" value="1"/>
</dbReference>